<dbReference type="GO" id="GO:0003676">
    <property type="term" value="F:nucleic acid binding"/>
    <property type="evidence" value="ECO:0007669"/>
    <property type="project" value="InterPro"/>
</dbReference>
<feature type="compositionally biased region" description="Basic and acidic residues" evidence="1">
    <location>
        <begin position="669"/>
        <end position="681"/>
    </location>
</feature>
<dbReference type="OrthoDB" id="6380082at2759"/>
<dbReference type="STRING" id="50429.A0A2B4R433"/>
<evidence type="ECO:0000256" key="1">
    <source>
        <dbReference type="SAM" id="MobiDB-lite"/>
    </source>
</evidence>
<dbReference type="InterPro" id="IPR001584">
    <property type="entry name" value="Integrase_cat-core"/>
</dbReference>
<dbReference type="InterPro" id="IPR036397">
    <property type="entry name" value="RNaseH_sf"/>
</dbReference>
<dbReference type="Pfam" id="PF17921">
    <property type="entry name" value="Integrase_H2C2"/>
    <property type="match status" value="1"/>
</dbReference>
<gene>
    <name evidence="3" type="ORF">AWC38_SpisGene22852</name>
</gene>
<reference evidence="4" key="1">
    <citation type="journal article" date="2017" name="bioRxiv">
        <title>Comparative analysis of the genomes of Stylophora pistillata and Acropora digitifera provides evidence for extensive differences between species of corals.</title>
        <authorList>
            <person name="Voolstra C.R."/>
            <person name="Li Y."/>
            <person name="Liew Y.J."/>
            <person name="Baumgarten S."/>
            <person name="Zoccola D."/>
            <person name="Flot J.-F."/>
            <person name="Tambutte S."/>
            <person name="Allemand D."/>
            <person name="Aranda M."/>
        </authorList>
    </citation>
    <scope>NUCLEOTIDE SEQUENCE [LARGE SCALE GENOMIC DNA]</scope>
</reference>
<proteinExistence type="predicted"/>
<dbReference type="Proteomes" id="UP000225706">
    <property type="component" value="Unassembled WGS sequence"/>
</dbReference>
<dbReference type="InterPro" id="IPR040676">
    <property type="entry name" value="DUF5641"/>
</dbReference>
<dbReference type="InterPro" id="IPR005312">
    <property type="entry name" value="DUF1759"/>
</dbReference>
<dbReference type="InterPro" id="IPR012337">
    <property type="entry name" value="RNaseH-like_sf"/>
</dbReference>
<feature type="region of interest" description="Disordered" evidence="1">
    <location>
        <begin position="104"/>
        <end position="123"/>
    </location>
</feature>
<dbReference type="PANTHER" id="PTHR47331">
    <property type="entry name" value="PHD-TYPE DOMAIN-CONTAINING PROTEIN"/>
    <property type="match status" value="1"/>
</dbReference>
<dbReference type="Gene3D" id="3.30.420.10">
    <property type="entry name" value="Ribonuclease H-like superfamily/Ribonuclease H"/>
    <property type="match status" value="1"/>
</dbReference>
<dbReference type="InterPro" id="IPR041588">
    <property type="entry name" value="Integrase_H2C2"/>
</dbReference>
<accession>A0A2B4R433</accession>
<evidence type="ECO:0000313" key="3">
    <source>
        <dbReference type="EMBL" id="PFX13094.1"/>
    </source>
</evidence>
<feature type="compositionally biased region" description="Polar residues" evidence="1">
    <location>
        <begin position="686"/>
        <end position="704"/>
    </location>
</feature>
<dbReference type="Pfam" id="PF18701">
    <property type="entry name" value="DUF5641"/>
    <property type="match status" value="1"/>
</dbReference>
<dbReference type="AlphaFoldDB" id="A0A2B4R433"/>
<dbReference type="SUPFAM" id="SSF53098">
    <property type="entry name" value="Ribonuclease H-like"/>
    <property type="match status" value="1"/>
</dbReference>
<keyword evidence="4" id="KW-1185">Reference proteome</keyword>
<dbReference type="GO" id="GO:0015074">
    <property type="term" value="P:DNA integration"/>
    <property type="evidence" value="ECO:0007669"/>
    <property type="project" value="InterPro"/>
</dbReference>
<feature type="domain" description="Integrase catalytic" evidence="2">
    <location>
        <begin position="343"/>
        <end position="527"/>
    </location>
</feature>
<evidence type="ECO:0000313" key="4">
    <source>
        <dbReference type="Proteomes" id="UP000225706"/>
    </source>
</evidence>
<feature type="region of interest" description="Disordered" evidence="1">
    <location>
        <begin position="660"/>
        <end position="706"/>
    </location>
</feature>
<dbReference type="Pfam" id="PF03564">
    <property type="entry name" value="DUF1759"/>
    <property type="match status" value="1"/>
</dbReference>
<dbReference type="PROSITE" id="PS50994">
    <property type="entry name" value="INTEGRASE"/>
    <property type="match status" value="1"/>
</dbReference>
<protein>
    <recommendedName>
        <fullName evidence="2">Integrase catalytic domain-containing protein</fullName>
    </recommendedName>
</protein>
<organism evidence="3 4">
    <name type="scientific">Stylophora pistillata</name>
    <name type="common">Smooth cauliflower coral</name>
    <dbReference type="NCBI Taxonomy" id="50429"/>
    <lineage>
        <taxon>Eukaryota</taxon>
        <taxon>Metazoa</taxon>
        <taxon>Cnidaria</taxon>
        <taxon>Anthozoa</taxon>
        <taxon>Hexacorallia</taxon>
        <taxon>Scleractinia</taxon>
        <taxon>Astrocoeniina</taxon>
        <taxon>Pocilloporidae</taxon>
        <taxon>Stylophora</taxon>
    </lineage>
</organism>
<name>A0A2B4R433_STYPI</name>
<dbReference type="EMBL" id="LSMT01001072">
    <property type="protein sequence ID" value="PFX13094.1"/>
    <property type="molecule type" value="Genomic_DNA"/>
</dbReference>
<evidence type="ECO:0000259" key="2">
    <source>
        <dbReference type="PROSITE" id="PS50994"/>
    </source>
</evidence>
<sequence length="974" mass="111468">MHENLKVPYSNPGDGRALISRNRHCRPSSSWLKSSFESSRLELQAAVLSVRLACITQKEHDYEVSSTYYWSDSSAVIGQIRGESKRHPAFTANRLSGILDTSEPQQWRHCPGKLNPADDGSRGLKADSITPNCRWLNGPSFLLLSEDQWPEDIPKSMFAPDVTCEVPEVPGATFIDSSRIAKARKEKMEMKIGPLEVQEIKNAKLMWIKSAQGEVFSADICNLSGGKPVGMKGRLRTLTPFLDESDILRVGGRIDRAAVCYDVKHPIIILQDHQLCRLVIMDCHNKLNHEGTQHVRNELRWLYWIPHSRSTVRKVLNNCSLCKRRRTRPQPPLMASLSKDRLQVAAPFSKIGVDYFEPIMVKYSRKQEKRYGCLFTCLVTRAVHLEVAKSLETDSFINALKRLIARRGPPSDIYSDNGTNFVEADRELKRSLEEWNQSQISDYLSQKDIQRHFNPPASPHFGGIWERLVQSCKKALKVVLHVLPCGVFSDKETSSKKRWRQVQVMVDQVWRRWLKEYLPTLTERKRWNLPSYNLDIGDLVLVVDEKTQRGDWPLARVTKIFPGKDDKVRVCEVKTNAKEKLKELEGQAELQKKLWKAKEEVERVKMEAELELEKQRSISEEAQKTRQIEAEAIRLEVEAEALESDAHGLDSLQQRLKDFEDEETVPLSSREETAKEVKPVHVPENPMTSDGAHTSTSTPKSSMDSLPKLKVDSFDGDPNRWSDWLSMFQFIIDDADISRNAKMQHLQNALVGRAKEAIEGYGYSGELYVEALEKLESRFGKSHIVVKAHLNRLRKWVKLSDDRLHEVRRFSDVISTAVKTFKRLGYTNDLHAANNLNMVVDKLSHSLCVKWKEYRREKELKHATLLDFEKWIEVQPEVHDDFGIRTSRPPIAPPEHKLKHHRGGSAVYSAVTAPSGNSPRFNQSGQFTSPPCVMGDGKCHKLHNCPKFKELSVVDRLAKIHILIKSVREKLYKN</sequence>
<comment type="caution">
    <text evidence="3">The sequence shown here is derived from an EMBL/GenBank/DDBJ whole genome shotgun (WGS) entry which is preliminary data.</text>
</comment>